<evidence type="ECO:0000313" key="1">
    <source>
        <dbReference type="EMBL" id="KEO91448.1"/>
    </source>
</evidence>
<accession>A0A074MHV3</accession>
<dbReference type="SUPFAM" id="SSF52540">
    <property type="entry name" value="P-loop containing nucleoside triphosphate hydrolases"/>
    <property type="match status" value="1"/>
</dbReference>
<dbReference type="AlphaFoldDB" id="A0A074MHV3"/>
<dbReference type="Pfam" id="PF13177">
    <property type="entry name" value="DNA_pol3_delta2"/>
    <property type="match status" value="1"/>
</dbReference>
<organism evidence="1 2">
    <name type="scientific">Erythrobacter longus</name>
    <dbReference type="NCBI Taxonomy" id="1044"/>
    <lineage>
        <taxon>Bacteria</taxon>
        <taxon>Pseudomonadati</taxon>
        <taxon>Pseudomonadota</taxon>
        <taxon>Alphaproteobacteria</taxon>
        <taxon>Sphingomonadales</taxon>
        <taxon>Erythrobacteraceae</taxon>
        <taxon>Erythrobacter/Porphyrobacter group</taxon>
        <taxon>Erythrobacter</taxon>
    </lineage>
</organism>
<protein>
    <submittedName>
        <fullName evidence="1">DNA polymerase III subunit delta</fullName>
    </submittedName>
</protein>
<gene>
    <name evidence="1" type="ORF">EH31_01930</name>
</gene>
<keyword evidence="2" id="KW-1185">Reference proteome</keyword>
<dbReference type="InterPro" id="IPR027417">
    <property type="entry name" value="P-loop_NTPase"/>
</dbReference>
<dbReference type="PANTHER" id="PTHR11669:SF8">
    <property type="entry name" value="DNA POLYMERASE III SUBUNIT DELTA"/>
    <property type="match status" value="1"/>
</dbReference>
<dbReference type="STRING" id="1044.EH31_01930"/>
<dbReference type="OrthoDB" id="9811073at2"/>
<dbReference type="eggNOG" id="COG0470">
    <property type="taxonomic scope" value="Bacteria"/>
</dbReference>
<dbReference type="GO" id="GO:0009360">
    <property type="term" value="C:DNA polymerase III complex"/>
    <property type="evidence" value="ECO:0007669"/>
    <property type="project" value="TreeGrafter"/>
</dbReference>
<evidence type="ECO:0000313" key="2">
    <source>
        <dbReference type="Proteomes" id="UP000027647"/>
    </source>
</evidence>
<sequence>MTAWPNHEDAWRQWRSAMSGARMHHGWILAGKKGLGKNDFALAAARELVAEDGVPQPSGDHPDIMTVTYGPKDKKAVSAQEAGKPFELARSIRIAQIREMQRRLTVRPTLGARRVVIINPADDMERATSNALLKSLEEPPAGTFFVLVTHRPARLLPTIRSRCRILRFPVLDKAQMQRMLGDAGVQGDTQAAISAAEGSFGAALEFAKQDLGPVASHISRLLSEGDASMSGRGDLARLIGGRADRDRLSAIFELAQSIVAQRARTSQNSAERAALVDAHSQLVTLASQAPSYNFDTGLLSLEIGTLLSRVHVASEHSHARS</sequence>
<dbReference type="GO" id="GO:0006261">
    <property type="term" value="P:DNA-templated DNA replication"/>
    <property type="evidence" value="ECO:0007669"/>
    <property type="project" value="TreeGrafter"/>
</dbReference>
<dbReference type="RefSeq" id="WP_034957715.1">
    <property type="nucleotide sequence ID" value="NZ_JMIW01000001.1"/>
</dbReference>
<dbReference type="Gene3D" id="3.40.50.300">
    <property type="entry name" value="P-loop containing nucleotide triphosphate hydrolases"/>
    <property type="match status" value="1"/>
</dbReference>
<dbReference type="PANTHER" id="PTHR11669">
    <property type="entry name" value="REPLICATION FACTOR C / DNA POLYMERASE III GAMMA-TAU SUBUNIT"/>
    <property type="match status" value="1"/>
</dbReference>
<comment type="caution">
    <text evidence="1">The sequence shown here is derived from an EMBL/GenBank/DDBJ whole genome shotgun (WGS) entry which is preliminary data.</text>
</comment>
<dbReference type="EMBL" id="JMIW01000001">
    <property type="protein sequence ID" value="KEO91448.1"/>
    <property type="molecule type" value="Genomic_DNA"/>
</dbReference>
<dbReference type="Proteomes" id="UP000027647">
    <property type="component" value="Unassembled WGS sequence"/>
</dbReference>
<dbReference type="InterPro" id="IPR050238">
    <property type="entry name" value="DNA_Rep/Repair_Clamp_Loader"/>
</dbReference>
<reference evidence="1 2" key="1">
    <citation type="submission" date="2014-04" db="EMBL/GenBank/DDBJ databases">
        <title>A comprehensive comparison of genomes of Erythrobacter spp. strains.</title>
        <authorList>
            <person name="Zheng Q."/>
        </authorList>
    </citation>
    <scope>NUCLEOTIDE SEQUENCE [LARGE SCALE GENOMIC DNA]</scope>
    <source>
        <strain evidence="1 2">DSM 6997</strain>
    </source>
</reference>
<name>A0A074MHV3_ERYLO</name>
<proteinExistence type="predicted"/>